<evidence type="ECO:0000313" key="1">
    <source>
        <dbReference type="EMBL" id="CRK97732.1"/>
    </source>
</evidence>
<dbReference type="AlphaFoldDB" id="A0A1J1IDU9"/>
<gene>
    <name evidence="1" type="ORF">CLUMA_CG011112</name>
</gene>
<organism evidence="1 2">
    <name type="scientific">Clunio marinus</name>
    <dbReference type="NCBI Taxonomy" id="568069"/>
    <lineage>
        <taxon>Eukaryota</taxon>
        <taxon>Metazoa</taxon>
        <taxon>Ecdysozoa</taxon>
        <taxon>Arthropoda</taxon>
        <taxon>Hexapoda</taxon>
        <taxon>Insecta</taxon>
        <taxon>Pterygota</taxon>
        <taxon>Neoptera</taxon>
        <taxon>Endopterygota</taxon>
        <taxon>Diptera</taxon>
        <taxon>Nematocera</taxon>
        <taxon>Chironomoidea</taxon>
        <taxon>Chironomidae</taxon>
        <taxon>Clunio</taxon>
    </lineage>
</organism>
<reference evidence="1 2" key="1">
    <citation type="submission" date="2015-04" db="EMBL/GenBank/DDBJ databases">
        <authorList>
            <person name="Syromyatnikov M.Y."/>
            <person name="Popov V.N."/>
        </authorList>
    </citation>
    <scope>NUCLEOTIDE SEQUENCE [LARGE SCALE GENOMIC DNA]</scope>
</reference>
<name>A0A1J1IDU9_9DIPT</name>
<protein>
    <submittedName>
        <fullName evidence="1">CLUMA_CG011112, isoform A</fullName>
    </submittedName>
</protein>
<keyword evidence="2" id="KW-1185">Reference proteome</keyword>
<dbReference type="Proteomes" id="UP000183832">
    <property type="component" value="Unassembled WGS sequence"/>
</dbReference>
<proteinExistence type="predicted"/>
<accession>A0A1J1IDU9</accession>
<evidence type="ECO:0000313" key="2">
    <source>
        <dbReference type="Proteomes" id="UP000183832"/>
    </source>
</evidence>
<dbReference type="EMBL" id="CVRI01000047">
    <property type="protein sequence ID" value="CRK97732.1"/>
    <property type="molecule type" value="Genomic_DNA"/>
</dbReference>
<sequence length="96" mass="11466">MRRKKRASKTKLIFHHNLHLCEYLHKNDEVWKSDYKEPSIYLPMSDVEKTKRSEKSLQPYRFLLNEISHEKLAIINQVIMSLVNRKAMSVIIRAAE</sequence>